<organism evidence="1 2">
    <name type="scientific">Citrobacter braakii</name>
    <dbReference type="NCBI Taxonomy" id="57706"/>
    <lineage>
        <taxon>Bacteria</taxon>
        <taxon>Pseudomonadati</taxon>
        <taxon>Pseudomonadota</taxon>
        <taxon>Gammaproteobacteria</taxon>
        <taxon>Enterobacterales</taxon>
        <taxon>Enterobacteriaceae</taxon>
        <taxon>Citrobacter</taxon>
        <taxon>Citrobacter freundii complex</taxon>
    </lineage>
</organism>
<accession>A0A1V8NR84</accession>
<dbReference type="Proteomes" id="UP000192573">
    <property type="component" value="Unassembled WGS sequence"/>
</dbReference>
<dbReference type="RefSeq" id="WP_080861488.1">
    <property type="nucleotide sequence ID" value="NZ_CP077405.1"/>
</dbReference>
<dbReference type="EMBL" id="NAEW01000052">
    <property type="protein sequence ID" value="OQM38929.1"/>
    <property type="molecule type" value="Genomic_DNA"/>
</dbReference>
<gene>
    <name evidence="1" type="ORF">BZK42_27565</name>
</gene>
<protein>
    <submittedName>
        <fullName evidence="1">Uncharacterized protein</fullName>
    </submittedName>
</protein>
<comment type="caution">
    <text evidence="1">The sequence shown here is derived from an EMBL/GenBank/DDBJ whole genome shotgun (WGS) entry which is preliminary data.</text>
</comment>
<proteinExistence type="predicted"/>
<evidence type="ECO:0000313" key="1">
    <source>
        <dbReference type="EMBL" id="OQM38929.1"/>
    </source>
</evidence>
<evidence type="ECO:0000313" key="2">
    <source>
        <dbReference type="Proteomes" id="UP000192573"/>
    </source>
</evidence>
<name>A0A1V8NR84_CITBR</name>
<dbReference type="AlphaFoldDB" id="A0A1V8NR84"/>
<reference evidence="1 2" key="1">
    <citation type="submission" date="2017-03" db="EMBL/GenBank/DDBJ databases">
        <authorList>
            <person name="Afonso C.L."/>
            <person name="Miller P.J."/>
            <person name="Scott M.A."/>
            <person name="Spackman E."/>
            <person name="Goraichik I."/>
            <person name="Dimitrov K.M."/>
            <person name="Suarez D.L."/>
            <person name="Swayne D.E."/>
        </authorList>
    </citation>
    <scope>NUCLEOTIDE SEQUENCE [LARGE SCALE GENOMIC DNA]</scope>
    <source>
        <strain evidence="1 2">ATCC 51113</strain>
    </source>
</reference>
<sequence>MSLKKQRNNVVSPVPVVFPAGHTCGMREYIVSIGTARYQTSRGEWERRTDTPGRGHSQGYLRRVSGQRLLRLLNQAVRDYQEKQEGEHHDT</sequence>